<dbReference type="AlphaFoldDB" id="A0A0A9BGP9"/>
<name>A0A0A9BGP9_ARUDO</name>
<organism evidence="1">
    <name type="scientific">Arundo donax</name>
    <name type="common">Giant reed</name>
    <name type="synonym">Donax arundinaceus</name>
    <dbReference type="NCBI Taxonomy" id="35708"/>
    <lineage>
        <taxon>Eukaryota</taxon>
        <taxon>Viridiplantae</taxon>
        <taxon>Streptophyta</taxon>
        <taxon>Embryophyta</taxon>
        <taxon>Tracheophyta</taxon>
        <taxon>Spermatophyta</taxon>
        <taxon>Magnoliopsida</taxon>
        <taxon>Liliopsida</taxon>
        <taxon>Poales</taxon>
        <taxon>Poaceae</taxon>
        <taxon>PACMAD clade</taxon>
        <taxon>Arundinoideae</taxon>
        <taxon>Arundineae</taxon>
        <taxon>Arundo</taxon>
    </lineage>
</organism>
<sequence>MPSPVQEAAAAEQETHISNAIKETLAPLLSRTHSSTH</sequence>
<reference evidence="1" key="2">
    <citation type="journal article" date="2015" name="Data Brief">
        <title>Shoot transcriptome of the giant reed, Arundo donax.</title>
        <authorList>
            <person name="Barrero R.A."/>
            <person name="Guerrero F.D."/>
            <person name="Moolhuijzen P."/>
            <person name="Goolsby J.A."/>
            <person name="Tidwell J."/>
            <person name="Bellgard S.E."/>
            <person name="Bellgard M.I."/>
        </authorList>
    </citation>
    <scope>NUCLEOTIDE SEQUENCE</scope>
    <source>
        <tissue evidence="1">Shoot tissue taken approximately 20 cm above the soil surface</tissue>
    </source>
</reference>
<proteinExistence type="predicted"/>
<accession>A0A0A9BGP9</accession>
<protein>
    <submittedName>
        <fullName evidence="1">Uncharacterized protein</fullName>
    </submittedName>
</protein>
<evidence type="ECO:0000313" key="1">
    <source>
        <dbReference type="EMBL" id="JAD62516.1"/>
    </source>
</evidence>
<reference evidence="1" key="1">
    <citation type="submission" date="2014-09" db="EMBL/GenBank/DDBJ databases">
        <authorList>
            <person name="Magalhaes I.L.F."/>
            <person name="Oliveira U."/>
            <person name="Santos F.R."/>
            <person name="Vidigal T.H.D.A."/>
            <person name="Brescovit A.D."/>
            <person name="Santos A.J."/>
        </authorList>
    </citation>
    <scope>NUCLEOTIDE SEQUENCE</scope>
    <source>
        <tissue evidence="1">Shoot tissue taken approximately 20 cm above the soil surface</tissue>
    </source>
</reference>
<dbReference type="EMBL" id="GBRH01235379">
    <property type="protein sequence ID" value="JAD62516.1"/>
    <property type="molecule type" value="Transcribed_RNA"/>
</dbReference>